<evidence type="ECO:0000313" key="5">
    <source>
        <dbReference type="Proteomes" id="UP000442244"/>
    </source>
</evidence>
<feature type="transmembrane region" description="Helical" evidence="2">
    <location>
        <begin position="113"/>
        <end position="137"/>
    </location>
</feature>
<dbReference type="PANTHER" id="PTHR34475:SF1">
    <property type="entry name" value="CYTOSKELETON PROTEIN RODZ"/>
    <property type="match status" value="1"/>
</dbReference>
<dbReference type="InterPro" id="IPR050400">
    <property type="entry name" value="Bact_Cytoskel_RodZ"/>
</dbReference>
<evidence type="ECO:0000259" key="3">
    <source>
        <dbReference type="Pfam" id="PF13464"/>
    </source>
</evidence>
<dbReference type="OrthoDB" id="9797543at2"/>
<feature type="domain" description="Cytoskeleton protein RodZ-like C-terminal" evidence="3">
    <location>
        <begin position="217"/>
        <end position="275"/>
    </location>
</feature>
<dbReference type="Gene3D" id="1.10.260.40">
    <property type="entry name" value="lambda repressor-like DNA-binding domains"/>
    <property type="match status" value="1"/>
</dbReference>
<feature type="region of interest" description="Disordered" evidence="1">
    <location>
        <begin position="142"/>
        <end position="186"/>
    </location>
</feature>
<evidence type="ECO:0000256" key="1">
    <source>
        <dbReference type="SAM" id="MobiDB-lite"/>
    </source>
</evidence>
<dbReference type="InterPro" id="IPR025194">
    <property type="entry name" value="RodZ-like_C"/>
</dbReference>
<keyword evidence="2" id="KW-0812">Transmembrane</keyword>
<keyword evidence="5" id="KW-1185">Reference proteome</keyword>
<dbReference type="RefSeq" id="WP_148605031.1">
    <property type="nucleotide sequence ID" value="NZ_SDGY01000001.1"/>
</dbReference>
<sequence>MNEILTNQIGEQLKSARLEKKLSLDDIQGITKIQRRYLAAIEENNLSVLPGDFYVRAFIRQYALAVGLHPDELLGETKPVSISRMSDLSRAHRDNDGVVRAGIDKTQTARTHLVNFMPTIWLGMLIIVALVVIWFVLTHVGSSSQQSGSNDNISVSTSNVTKSSSKASSSSSSSTKTSQIDLGTPETNTSLQTTIYNLSNQSTKKHTVVITAKNSGTTVKVNDASSNILLNETLSSGSKTVEIPTGTTAFNVQFSNVNNATLTVDGENVTVSGTTTSFWNVLFNLNK</sequence>
<dbReference type="Proteomes" id="UP000442244">
    <property type="component" value="Unassembled WGS sequence"/>
</dbReference>
<keyword evidence="2" id="KW-0472">Membrane</keyword>
<dbReference type="InterPro" id="IPR010982">
    <property type="entry name" value="Lambda_DNA-bd_dom_sf"/>
</dbReference>
<gene>
    <name evidence="4" type="ORF">ESZ47_04190</name>
</gene>
<accession>A0A6P2CN96</accession>
<reference evidence="4 5" key="1">
    <citation type="submission" date="2019-01" db="EMBL/GenBank/DDBJ databases">
        <title>Leuconostoc litchii sp. nov., a novel lactic acid bacterium isolated from lychee.</title>
        <authorList>
            <person name="Wang L.-T."/>
        </authorList>
    </citation>
    <scope>NUCLEOTIDE SEQUENCE [LARGE SCALE GENOMIC DNA]</scope>
    <source>
        <strain evidence="4 5">MB7</strain>
    </source>
</reference>
<name>A0A6P2CN96_9LACO</name>
<dbReference type="SUPFAM" id="SSF47413">
    <property type="entry name" value="lambda repressor-like DNA-binding domains"/>
    <property type="match status" value="1"/>
</dbReference>
<dbReference type="EMBL" id="SDGY01000001">
    <property type="protein sequence ID" value="TYC47346.1"/>
    <property type="molecule type" value="Genomic_DNA"/>
</dbReference>
<dbReference type="GO" id="GO:0003677">
    <property type="term" value="F:DNA binding"/>
    <property type="evidence" value="ECO:0007669"/>
    <property type="project" value="InterPro"/>
</dbReference>
<dbReference type="Pfam" id="PF13464">
    <property type="entry name" value="RodZ_C"/>
    <property type="match status" value="1"/>
</dbReference>
<evidence type="ECO:0000313" key="4">
    <source>
        <dbReference type="EMBL" id="TYC47346.1"/>
    </source>
</evidence>
<evidence type="ECO:0000256" key="2">
    <source>
        <dbReference type="SAM" id="Phobius"/>
    </source>
</evidence>
<proteinExistence type="predicted"/>
<dbReference type="AlphaFoldDB" id="A0A6P2CN96"/>
<protein>
    <submittedName>
        <fullName evidence="4">Helix-turn-helix domain-containing protein</fullName>
    </submittedName>
</protein>
<organism evidence="4 5">
    <name type="scientific">Leuconostoc litchii</name>
    <dbReference type="NCBI Taxonomy" id="1981069"/>
    <lineage>
        <taxon>Bacteria</taxon>
        <taxon>Bacillati</taxon>
        <taxon>Bacillota</taxon>
        <taxon>Bacilli</taxon>
        <taxon>Lactobacillales</taxon>
        <taxon>Lactobacillaceae</taxon>
        <taxon>Leuconostoc</taxon>
    </lineage>
</organism>
<comment type="caution">
    <text evidence="4">The sequence shown here is derived from an EMBL/GenBank/DDBJ whole genome shotgun (WGS) entry which is preliminary data.</text>
</comment>
<keyword evidence="2" id="KW-1133">Transmembrane helix</keyword>
<feature type="compositionally biased region" description="Low complexity" evidence="1">
    <location>
        <begin position="142"/>
        <end position="178"/>
    </location>
</feature>
<dbReference type="PANTHER" id="PTHR34475">
    <property type="match status" value="1"/>
</dbReference>
<dbReference type="Pfam" id="PF13413">
    <property type="entry name" value="HTH_25"/>
    <property type="match status" value="1"/>
</dbReference>